<accession>A0A6A6HRA4</accession>
<organism evidence="2 3">
    <name type="scientific">Viridothelium virens</name>
    <name type="common">Speckled blister lichen</name>
    <name type="synonym">Trypethelium virens</name>
    <dbReference type="NCBI Taxonomy" id="1048519"/>
    <lineage>
        <taxon>Eukaryota</taxon>
        <taxon>Fungi</taxon>
        <taxon>Dikarya</taxon>
        <taxon>Ascomycota</taxon>
        <taxon>Pezizomycotina</taxon>
        <taxon>Dothideomycetes</taxon>
        <taxon>Dothideomycetes incertae sedis</taxon>
        <taxon>Trypetheliales</taxon>
        <taxon>Trypetheliaceae</taxon>
        <taxon>Viridothelium</taxon>
    </lineage>
</organism>
<dbReference type="AlphaFoldDB" id="A0A6A6HRA4"/>
<dbReference type="EMBL" id="ML991771">
    <property type="protein sequence ID" value="KAF2240063.1"/>
    <property type="molecule type" value="Genomic_DNA"/>
</dbReference>
<feature type="region of interest" description="Disordered" evidence="1">
    <location>
        <begin position="35"/>
        <end position="77"/>
    </location>
</feature>
<feature type="compositionally biased region" description="Basic and acidic residues" evidence="1">
    <location>
        <begin position="51"/>
        <end position="62"/>
    </location>
</feature>
<evidence type="ECO:0000313" key="2">
    <source>
        <dbReference type="EMBL" id="KAF2240063.1"/>
    </source>
</evidence>
<protein>
    <submittedName>
        <fullName evidence="2">Uncharacterized protein</fullName>
    </submittedName>
</protein>
<dbReference type="OrthoDB" id="4161379at2759"/>
<dbReference type="Proteomes" id="UP000800092">
    <property type="component" value="Unassembled WGS sequence"/>
</dbReference>
<proteinExistence type="predicted"/>
<feature type="compositionally biased region" description="Polar residues" evidence="1">
    <location>
        <begin position="65"/>
        <end position="77"/>
    </location>
</feature>
<keyword evidence="3" id="KW-1185">Reference proteome</keyword>
<reference evidence="2" key="1">
    <citation type="journal article" date="2020" name="Stud. Mycol.">
        <title>101 Dothideomycetes genomes: a test case for predicting lifestyles and emergence of pathogens.</title>
        <authorList>
            <person name="Haridas S."/>
            <person name="Albert R."/>
            <person name="Binder M."/>
            <person name="Bloem J."/>
            <person name="Labutti K."/>
            <person name="Salamov A."/>
            <person name="Andreopoulos B."/>
            <person name="Baker S."/>
            <person name="Barry K."/>
            <person name="Bills G."/>
            <person name="Bluhm B."/>
            <person name="Cannon C."/>
            <person name="Castanera R."/>
            <person name="Culley D."/>
            <person name="Daum C."/>
            <person name="Ezra D."/>
            <person name="Gonzalez J."/>
            <person name="Henrissat B."/>
            <person name="Kuo A."/>
            <person name="Liang C."/>
            <person name="Lipzen A."/>
            <person name="Lutzoni F."/>
            <person name="Magnuson J."/>
            <person name="Mondo S."/>
            <person name="Nolan M."/>
            <person name="Ohm R."/>
            <person name="Pangilinan J."/>
            <person name="Park H.-J."/>
            <person name="Ramirez L."/>
            <person name="Alfaro M."/>
            <person name="Sun H."/>
            <person name="Tritt A."/>
            <person name="Yoshinaga Y."/>
            <person name="Zwiers L.-H."/>
            <person name="Turgeon B."/>
            <person name="Goodwin S."/>
            <person name="Spatafora J."/>
            <person name="Crous P."/>
            <person name="Grigoriev I."/>
        </authorList>
    </citation>
    <scope>NUCLEOTIDE SEQUENCE</scope>
    <source>
        <strain evidence="2">Tuck. ex Michener</strain>
    </source>
</reference>
<evidence type="ECO:0000313" key="3">
    <source>
        <dbReference type="Proteomes" id="UP000800092"/>
    </source>
</evidence>
<sequence length="263" mass="29874">MTGNNHYYIFGESSNVENIEGNARTFLGQVHSPSPVNQAYSLPPSMATKVRSSDAADDRSYDEGSASNSSQHNESVSALAQSLNELALDPVSFQTQPEVYPSATNGNRVEERRCEPREEHYKDCSNYIQKGDIVRIWRPMNTDVHLTTFLVLNIQGTNMICLRIVHRDPREVGYGFSKDHAKLKVEKYIHGAPDLSPNQDSDSCRAIMNESQDMKENCWINLLIPENIDSRKEYKFVRCGQLDDDSFERAKAKHLRLYAAKLR</sequence>
<evidence type="ECO:0000256" key="1">
    <source>
        <dbReference type="SAM" id="MobiDB-lite"/>
    </source>
</evidence>
<gene>
    <name evidence="2" type="ORF">EV356DRAFT_495923</name>
</gene>
<name>A0A6A6HRA4_VIRVR</name>